<feature type="region of interest" description="Disordered" evidence="3">
    <location>
        <begin position="1018"/>
        <end position="1055"/>
    </location>
</feature>
<feature type="domain" description="PDZ" evidence="5">
    <location>
        <begin position="229"/>
        <end position="300"/>
    </location>
</feature>
<feature type="region of interest" description="Disordered" evidence="3">
    <location>
        <begin position="594"/>
        <end position="617"/>
    </location>
</feature>
<dbReference type="SMART" id="SM00147">
    <property type="entry name" value="RasGEF"/>
    <property type="match status" value="1"/>
</dbReference>
<keyword evidence="1 2" id="KW-0344">Guanine-nucleotide releasing factor</keyword>
<dbReference type="PROSITE" id="PS50009">
    <property type="entry name" value="RASGEF_CAT"/>
    <property type="match status" value="1"/>
</dbReference>
<dbReference type="InterPro" id="IPR000651">
    <property type="entry name" value="Ras-like_Gua-exchang_fac_N"/>
</dbReference>
<feature type="region of interest" description="Disordered" evidence="3">
    <location>
        <begin position="377"/>
        <end position="403"/>
    </location>
</feature>
<feature type="domain" description="Ras-associating" evidence="6">
    <location>
        <begin position="634"/>
        <end position="721"/>
    </location>
</feature>
<dbReference type="CDD" id="cd06224">
    <property type="entry name" value="REM"/>
    <property type="match status" value="1"/>
</dbReference>
<gene>
    <name evidence="8" type="ORF">ANCDUO_12852</name>
</gene>
<accession>A0A0C2GDL9</accession>
<feature type="compositionally biased region" description="Basic and acidic residues" evidence="3">
    <location>
        <begin position="594"/>
        <end position="604"/>
    </location>
</feature>
<dbReference type="GO" id="GO:0007265">
    <property type="term" value="P:Ras protein signal transduction"/>
    <property type="evidence" value="ECO:0007669"/>
    <property type="project" value="TreeGrafter"/>
</dbReference>
<dbReference type="SMART" id="SM00228">
    <property type="entry name" value="PDZ"/>
    <property type="match status" value="2"/>
</dbReference>
<dbReference type="InterPro" id="IPR036034">
    <property type="entry name" value="PDZ_sf"/>
</dbReference>
<feature type="compositionally biased region" description="Polar residues" evidence="3">
    <location>
        <begin position="605"/>
        <end position="617"/>
    </location>
</feature>
<dbReference type="PROSITE" id="PS00720">
    <property type="entry name" value="RASGEF"/>
    <property type="match status" value="1"/>
</dbReference>
<evidence type="ECO:0000259" key="4">
    <source>
        <dbReference type="PROSITE" id="PS50009"/>
    </source>
</evidence>
<dbReference type="Gene3D" id="2.30.42.10">
    <property type="match status" value="2"/>
</dbReference>
<evidence type="ECO:0000256" key="1">
    <source>
        <dbReference type="ARBA" id="ARBA00022658"/>
    </source>
</evidence>
<dbReference type="EMBL" id="KN735030">
    <property type="protein sequence ID" value="KIH56964.1"/>
    <property type="molecule type" value="Genomic_DNA"/>
</dbReference>
<dbReference type="PROSITE" id="PS50200">
    <property type="entry name" value="RA"/>
    <property type="match status" value="2"/>
</dbReference>
<keyword evidence="9" id="KW-1185">Reference proteome</keyword>
<dbReference type="SMART" id="SM00229">
    <property type="entry name" value="RasGEFN"/>
    <property type="match status" value="1"/>
</dbReference>
<feature type="compositionally biased region" description="Polar residues" evidence="3">
    <location>
        <begin position="389"/>
        <end position="403"/>
    </location>
</feature>
<dbReference type="OrthoDB" id="21144at2759"/>
<dbReference type="Pfam" id="PF00617">
    <property type="entry name" value="RasGEF"/>
    <property type="match status" value="1"/>
</dbReference>
<dbReference type="InterPro" id="IPR008937">
    <property type="entry name" value="Ras-like_GEF"/>
</dbReference>
<dbReference type="Pfam" id="PF00788">
    <property type="entry name" value="RA"/>
    <property type="match status" value="1"/>
</dbReference>
<dbReference type="Gene3D" id="1.20.870.10">
    <property type="entry name" value="Son of sevenless (SoS) protein Chain: S domain 1"/>
    <property type="match status" value="1"/>
</dbReference>
<dbReference type="PANTHER" id="PTHR23113:SF249">
    <property type="entry name" value="RAP GUANINE NUCLEOTIDE EXCHANGE FACTOR 6"/>
    <property type="match status" value="1"/>
</dbReference>
<protein>
    <submittedName>
        <fullName evidence="8">RasGEF domain protein</fullName>
    </submittedName>
</protein>
<feature type="domain" description="Ras-GEF" evidence="4">
    <location>
        <begin position="746"/>
        <end position="985"/>
    </location>
</feature>
<feature type="compositionally biased region" description="Basic and acidic residues" evidence="3">
    <location>
        <begin position="377"/>
        <end position="388"/>
    </location>
</feature>
<dbReference type="GO" id="GO:0016324">
    <property type="term" value="C:apical plasma membrane"/>
    <property type="evidence" value="ECO:0007669"/>
    <property type="project" value="TreeGrafter"/>
</dbReference>
<dbReference type="GO" id="GO:0005085">
    <property type="term" value="F:guanyl-nucleotide exchange factor activity"/>
    <property type="evidence" value="ECO:0007669"/>
    <property type="project" value="UniProtKB-KW"/>
</dbReference>
<evidence type="ECO:0000256" key="3">
    <source>
        <dbReference type="SAM" id="MobiDB-lite"/>
    </source>
</evidence>
<dbReference type="Gene3D" id="1.10.840.10">
    <property type="entry name" value="Ras guanine-nucleotide exchange factors catalytic domain"/>
    <property type="match status" value="1"/>
</dbReference>
<dbReference type="InterPro" id="IPR036964">
    <property type="entry name" value="RASGEF_cat_dom_sf"/>
</dbReference>
<dbReference type="Pfam" id="PF00618">
    <property type="entry name" value="RasGEF_N"/>
    <property type="match status" value="1"/>
</dbReference>
<dbReference type="CDD" id="cd00155">
    <property type="entry name" value="RasGEF"/>
    <property type="match status" value="1"/>
</dbReference>
<dbReference type="PROSITE" id="PS50212">
    <property type="entry name" value="RASGEF_NTER"/>
    <property type="match status" value="1"/>
</dbReference>
<dbReference type="PANTHER" id="PTHR23113">
    <property type="entry name" value="GUANINE NUCLEOTIDE EXCHANGE FACTOR"/>
    <property type="match status" value="1"/>
</dbReference>
<organism evidence="8 9">
    <name type="scientific">Ancylostoma duodenale</name>
    <dbReference type="NCBI Taxonomy" id="51022"/>
    <lineage>
        <taxon>Eukaryota</taxon>
        <taxon>Metazoa</taxon>
        <taxon>Ecdysozoa</taxon>
        <taxon>Nematoda</taxon>
        <taxon>Chromadorea</taxon>
        <taxon>Rhabditida</taxon>
        <taxon>Rhabditina</taxon>
        <taxon>Rhabditomorpha</taxon>
        <taxon>Strongyloidea</taxon>
        <taxon>Ancylostomatidae</taxon>
        <taxon>Ancylostomatinae</taxon>
        <taxon>Ancylostoma</taxon>
    </lineage>
</organism>
<proteinExistence type="predicted"/>
<evidence type="ECO:0000313" key="8">
    <source>
        <dbReference type="EMBL" id="KIH56964.1"/>
    </source>
</evidence>
<dbReference type="SUPFAM" id="SSF48366">
    <property type="entry name" value="Ras GEF"/>
    <property type="match status" value="1"/>
</dbReference>
<evidence type="ECO:0000256" key="2">
    <source>
        <dbReference type="PROSITE-ProRule" id="PRU00168"/>
    </source>
</evidence>
<dbReference type="InterPro" id="IPR000159">
    <property type="entry name" value="RA_dom"/>
</dbReference>
<dbReference type="InterPro" id="IPR001478">
    <property type="entry name" value="PDZ"/>
</dbReference>
<reference evidence="8 9" key="1">
    <citation type="submission" date="2013-12" db="EMBL/GenBank/DDBJ databases">
        <title>Draft genome of the parsitic nematode Ancylostoma duodenale.</title>
        <authorList>
            <person name="Mitreva M."/>
        </authorList>
    </citation>
    <scope>NUCLEOTIDE SEQUENCE [LARGE SCALE GENOMIC DNA]</scope>
    <source>
        <strain evidence="8 9">Zhejiang</strain>
    </source>
</reference>
<dbReference type="SUPFAM" id="SSF54236">
    <property type="entry name" value="Ubiquitin-like"/>
    <property type="match status" value="1"/>
</dbReference>
<dbReference type="Proteomes" id="UP000054047">
    <property type="component" value="Unassembled WGS sequence"/>
</dbReference>
<evidence type="ECO:0000313" key="9">
    <source>
        <dbReference type="Proteomes" id="UP000054047"/>
    </source>
</evidence>
<dbReference type="InterPro" id="IPR001895">
    <property type="entry name" value="RASGEF_cat_dom"/>
</dbReference>
<dbReference type="InterPro" id="IPR029071">
    <property type="entry name" value="Ubiquitin-like_domsf"/>
</dbReference>
<feature type="domain" description="Ras-associating" evidence="6">
    <location>
        <begin position="418"/>
        <end position="451"/>
    </location>
</feature>
<dbReference type="AlphaFoldDB" id="A0A0C2GDL9"/>
<evidence type="ECO:0000259" key="6">
    <source>
        <dbReference type="PROSITE" id="PS50200"/>
    </source>
</evidence>
<dbReference type="Pfam" id="PF00595">
    <property type="entry name" value="PDZ"/>
    <property type="match status" value="2"/>
</dbReference>
<feature type="compositionally biased region" description="Low complexity" evidence="3">
    <location>
        <begin position="1038"/>
        <end position="1050"/>
    </location>
</feature>
<sequence length="1175" mass="131333">MWIKDYGKKKLIFHCSRSVIVNGLVEVVKPNGERVEYKLGDSFGAEPNPAVQYHVGEMRTMVDDCEFVLVEHKDFCSIMSTIGEHIEKDRDGLTGEIVSETERRTVGSQVGLVLIKGKPDKLIQHLVDDRDSNVDPHYVDDFLLTYRVFIHNPTIIFEKLMMWFADSALRDKIARIVLLWVNNHYNDFETNDEMTKLLERFEGALERDGMHSQQSLLNIACSVKARSRTVVYARANKDDALHFTVQGGKECGCGIFISEVQVDSPAELCGMKRGDEVLDVNGQPMKYLTLAKAQEIMKGSISLTITLKSNVLGFKELLGKTERDGSKVSSKNRALAGVLAQARGSMPNVIPVKSAKAVKIGGKTSMMDKLMTILKSSKEGEDVPDEARTTTNPLRPSRSNPDITSISQYYGPVKSECPEHVLKIYRSDQTFKYLAVYKETTAQNVVQLALQDDALHFSVQGGKECGCGIFISEVQVDSPAELCGMKRGDEVLDVNGQPMKYLTLAKAQEIMKGSISLTITLKSNVLGFKELLGKTERDGSKVSSKNRALAGVLAQARGSMPNVIPVKSAKAVKIGDVVKTSMMDKLMTILKSSKDGEDIPDEARTTTNPLRSSRSNPDITSISQYYGPVKSECPEHVLKIYRSDQTFKYLAVYKETTAQNVVQLALQEFNMTAEGSLEWSLCECTVTEDGVIKQRRLPPQMENLAERIALNSRYYLKNNNRSDPLVPDDLAPEIMRDAQAQLLSLNAQVVAAQLTLQDFAVFASIEPTEYIDNLFQLESRYGSPRLEEFERIFNREMWWVATEVCSERNVQKRAKLIKKFIKVARHCRELRNFNSMFAIMSGLDKPAVRRLHSTWERISGKYIRMLEDVQQLVDPSRNMSKYRQHLAEVSQEPPVVPIYPVIKKDLTFSHEGNPTYCDKLVNFEKLRLIAKSVRAVSKLSSAPYEISSMAERSGGTISDALLHMNTFEGGNVATMRKGGRVIQPRKKVYEQALMVRKVKAYLDGLKVVDTESELDRLSYDIEPQQAGPRVRRAPSPSPSSVSSQSAESNSTDQRRFRGGVMFGVDSPQAVQKMLGLVQTSKSKDSSAKRPFPTYTKPPSVSVTVVQPSRFAQYAHNRSPYAMERSTRSASLTSTMLSDSMTPYFSLKGSRTLQNYISPSSAMIRKENVGGTIKDG</sequence>
<feature type="domain" description="PDZ" evidence="5">
    <location>
        <begin position="445"/>
        <end position="514"/>
    </location>
</feature>
<dbReference type="Gene3D" id="3.10.20.90">
    <property type="entry name" value="Phosphatidylinositol 3-kinase Catalytic Subunit, Chain A, domain 1"/>
    <property type="match status" value="1"/>
</dbReference>
<dbReference type="SUPFAM" id="SSF50156">
    <property type="entry name" value="PDZ domain-like"/>
    <property type="match status" value="2"/>
</dbReference>
<dbReference type="SMART" id="SM00314">
    <property type="entry name" value="RA"/>
    <property type="match status" value="1"/>
</dbReference>
<evidence type="ECO:0000259" key="5">
    <source>
        <dbReference type="PROSITE" id="PS50106"/>
    </source>
</evidence>
<dbReference type="InterPro" id="IPR019804">
    <property type="entry name" value="Ras_G-nucl-exch_fac_CS"/>
</dbReference>
<dbReference type="InterPro" id="IPR023578">
    <property type="entry name" value="Ras_GEF_dom_sf"/>
</dbReference>
<dbReference type="CDD" id="cd01785">
    <property type="entry name" value="RA_PDZ-GEF1"/>
    <property type="match status" value="1"/>
</dbReference>
<dbReference type="PROSITE" id="PS50106">
    <property type="entry name" value="PDZ"/>
    <property type="match status" value="2"/>
</dbReference>
<evidence type="ECO:0000259" key="7">
    <source>
        <dbReference type="PROSITE" id="PS50212"/>
    </source>
</evidence>
<feature type="domain" description="N-terminal Ras-GEF" evidence="7">
    <location>
        <begin position="110"/>
        <end position="224"/>
    </location>
</feature>
<name>A0A0C2GDL9_9BILA</name>